<evidence type="ECO:0000256" key="3">
    <source>
        <dbReference type="ARBA" id="ARBA00022676"/>
    </source>
</evidence>
<name>A0A0S7BQY5_9BACT</name>
<evidence type="ECO:0000256" key="2">
    <source>
        <dbReference type="ARBA" id="ARBA00022519"/>
    </source>
</evidence>
<evidence type="ECO:0000256" key="8">
    <source>
        <dbReference type="ARBA" id="ARBA00022989"/>
    </source>
</evidence>
<dbReference type="GO" id="GO:0016763">
    <property type="term" value="F:pentosyltransferase activity"/>
    <property type="evidence" value="ECO:0007669"/>
    <property type="project" value="InterPro"/>
</dbReference>
<dbReference type="InterPro" id="IPR011812">
    <property type="entry name" value="Pep_trsgly"/>
</dbReference>
<dbReference type="GO" id="GO:0071555">
    <property type="term" value="P:cell wall organization"/>
    <property type="evidence" value="ECO:0007669"/>
    <property type="project" value="UniProtKB-KW"/>
</dbReference>
<sequence>MFQNRKLQRIALVAVFLPALILLAGFAFRNVLLNRMLSDRIEKLETRTGMDISFQKAGFTGISTINIHQLCLLPPEGDTLMTMQRIRVNISPLALLTFRLKFGFAEINKPKLTLWREGSESNYLFLLNHGSDSVSSTAPDAQRRNYKAFTDRIFSLIFNYIPANIRITGLQASALINRHHLAFRMDDLLIDDRAFSTRIYVAEDSTVNQWNLGGLIQPSAGSAGFSLTTTGLSPVKIPYLQHRRGLLLAFDTLKLDLKYKKESDSCSRLTGNMRTSNQRINHARISPFDVILSSGSAEFSIKTGKTWVEIDSATRISFNGQDFRLFARYDQSPEKRIQIRINEPDFDAAVFFNALPDGLFTNLAGIRVKGRLGFSLHFDLNPDLPDSLTFNAALKQKGFSIQSFGVTDFRRINGDFPYTAYEKGVPVRTFMVGPENPDFRRLDQIPDYLKYAIMTSEDGAFFHHNGFIPDAIRESIITNIREKRFARGGSTISMQLVKNVFLNRNKTITRKLEEMLITWLIESQRLTGKERMLEVYLNIIETGPMVYGVNEAARFYFAKDVSKLTLAESIYLASIVPRPKAFRYSFDSKGDLREHLKAYYELVSSKMLRKEWITQEDYDRLAPAVELKGPARELVVMTDTIPAGEIEEPEEF</sequence>
<keyword evidence="10" id="KW-0961">Cell wall biogenesis/degradation</keyword>
<evidence type="ECO:0000256" key="6">
    <source>
        <dbReference type="ARBA" id="ARBA00022960"/>
    </source>
</evidence>
<evidence type="ECO:0000259" key="11">
    <source>
        <dbReference type="Pfam" id="PF00912"/>
    </source>
</evidence>
<accession>A0A0S7BQY5</accession>
<dbReference type="InterPro" id="IPR023346">
    <property type="entry name" value="Lysozyme-like_dom_sf"/>
</dbReference>
<feature type="domain" description="Glycosyl transferase family 51" evidence="11">
    <location>
        <begin position="434"/>
        <end position="584"/>
    </location>
</feature>
<evidence type="ECO:0000313" key="12">
    <source>
        <dbReference type="EMBL" id="GAP43066.1"/>
    </source>
</evidence>
<evidence type="ECO:0000256" key="7">
    <source>
        <dbReference type="ARBA" id="ARBA00022984"/>
    </source>
</evidence>
<dbReference type="GO" id="GO:0009274">
    <property type="term" value="C:peptidoglycan-based cell wall"/>
    <property type="evidence" value="ECO:0007669"/>
    <property type="project" value="InterPro"/>
</dbReference>
<gene>
    <name evidence="12" type="ORF">TBC1_111208</name>
</gene>
<dbReference type="OrthoDB" id="9766909at2"/>
<keyword evidence="7" id="KW-0573">Peptidoglycan synthesis</keyword>
<keyword evidence="1" id="KW-1003">Cell membrane</keyword>
<dbReference type="STRING" id="1678841.TBC1_111208"/>
<keyword evidence="6" id="KW-0133">Cell shape</keyword>
<proteinExistence type="predicted"/>
<dbReference type="PANTHER" id="PTHR30400">
    <property type="entry name" value="MONOFUNCTIONAL BIOSYNTHETIC PEPTIDOGLYCAN TRANSGLYCOSYLASE"/>
    <property type="match status" value="1"/>
</dbReference>
<dbReference type="EMBL" id="DF968182">
    <property type="protein sequence ID" value="GAP43066.1"/>
    <property type="molecule type" value="Genomic_DNA"/>
</dbReference>
<protein>
    <submittedName>
        <fullName evidence="12">Transglycosylase</fullName>
    </submittedName>
</protein>
<dbReference type="RefSeq" id="WP_062039768.1">
    <property type="nucleotide sequence ID" value="NZ_DF968182.1"/>
</dbReference>
<evidence type="ECO:0000256" key="5">
    <source>
        <dbReference type="ARBA" id="ARBA00022692"/>
    </source>
</evidence>
<evidence type="ECO:0000256" key="4">
    <source>
        <dbReference type="ARBA" id="ARBA00022679"/>
    </source>
</evidence>
<dbReference type="GO" id="GO:0008360">
    <property type="term" value="P:regulation of cell shape"/>
    <property type="evidence" value="ECO:0007669"/>
    <property type="project" value="UniProtKB-KW"/>
</dbReference>
<dbReference type="InterPro" id="IPR036950">
    <property type="entry name" value="PBP_transglycosylase"/>
</dbReference>
<keyword evidence="2" id="KW-0997">Cell inner membrane</keyword>
<dbReference type="Pfam" id="PF00912">
    <property type="entry name" value="Transgly"/>
    <property type="match status" value="1"/>
</dbReference>
<dbReference type="GO" id="GO:0009252">
    <property type="term" value="P:peptidoglycan biosynthetic process"/>
    <property type="evidence" value="ECO:0007669"/>
    <property type="project" value="UniProtKB-KW"/>
</dbReference>
<keyword evidence="4" id="KW-0808">Transferase</keyword>
<keyword evidence="3" id="KW-0328">Glycosyltransferase</keyword>
<dbReference type="SUPFAM" id="SSF53955">
    <property type="entry name" value="Lysozyme-like"/>
    <property type="match status" value="1"/>
</dbReference>
<keyword evidence="13" id="KW-1185">Reference proteome</keyword>
<keyword evidence="8" id="KW-1133">Transmembrane helix</keyword>
<evidence type="ECO:0000256" key="1">
    <source>
        <dbReference type="ARBA" id="ARBA00022475"/>
    </source>
</evidence>
<dbReference type="GO" id="GO:0016020">
    <property type="term" value="C:membrane"/>
    <property type="evidence" value="ECO:0007669"/>
    <property type="project" value="InterPro"/>
</dbReference>
<dbReference type="Proteomes" id="UP000053091">
    <property type="component" value="Unassembled WGS sequence"/>
</dbReference>
<evidence type="ECO:0000313" key="13">
    <source>
        <dbReference type="Proteomes" id="UP000053091"/>
    </source>
</evidence>
<reference evidence="12" key="1">
    <citation type="journal article" date="2015" name="Genome Announc.">
        <title>Draft Genome Sequence of Bacteroidales Strain TBC1, a Novel Isolate from a Methanogenic Wastewater Treatment System.</title>
        <authorList>
            <person name="Tourlousse D.M."/>
            <person name="Matsuura N."/>
            <person name="Sun L."/>
            <person name="Toyonaga M."/>
            <person name="Kuroda K."/>
            <person name="Ohashi A."/>
            <person name="Cruz R."/>
            <person name="Yamaguchi T."/>
            <person name="Sekiguchi Y."/>
        </authorList>
    </citation>
    <scope>NUCLEOTIDE SEQUENCE [LARGE SCALE GENOMIC DNA]</scope>
    <source>
        <strain evidence="12">TBC1</strain>
    </source>
</reference>
<dbReference type="AlphaFoldDB" id="A0A0S7BQY5"/>
<organism evidence="12">
    <name type="scientific">Lentimicrobium saccharophilum</name>
    <dbReference type="NCBI Taxonomy" id="1678841"/>
    <lineage>
        <taxon>Bacteria</taxon>
        <taxon>Pseudomonadati</taxon>
        <taxon>Bacteroidota</taxon>
        <taxon>Bacteroidia</taxon>
        <taxon>Bacteroidales</taxon>
        <taxon>Lentimicrobiaceae</taxon>
        <taxon>Lentimicrobium</taxon>
    </lineage>
</organism>
<evidence type="ECO:0000256" key="9">
    <source>
        <dbReference type="ARBA" id="ARBA00023136"/>
    </source>
</evidence>
<dbReference type="Gene3D" id="1.10.3810.10">
    <property type="entry name" value="Biosynthetic peptidoglycan transglycosylase-like"/>
    <property type="match status" value="1"/>
</dbReference>
<keyword evidence="9" id="KW-0472">Membrane</keyword>
<dbReference type="PANTHER" id="PTHR30400:SF0">
    <property type="entry name" value="BIOSYNTHETIC PEPTIDOGLYCAN TRANSGLYCOSYLASE"/>
    <property type="match status" value="1"/>
</dbReference>
<dbReference type="InterPro" id="IPR001264">
    <property type="entry name" value="Glyco_trans_51"/>
</dbReference>
<evidence type="ECO:0000256" key="10">
    <source>
        <dbReference type="ARBA" id="ARBA00023316"/>
    </source>
</evidence>
<keyword evidence="5" id="KW-0812">Transmembrane</keyword>